<dbReference type="Pfam" id="PF14833">
    <property type="entry name" value="NAD_binding_11"/>
    <property type="match status" value="1"/>
</dbReference>
<evidence type="ECO:0000259" key="3">
    <source>
        <dbReference type="Pfam" id="PF03446"/>
    </source>
</evidence>
<evidence type="ECO:0000313" key="5">
    <source>
        <dbReference type="EMBL" id="MBJ6123546.1"/>
    </source>
</evidence>
<dbReference type="InterPro" id="IPR029154">
    <property type="entry name" value="HIBADH-like_NADP-bd"/>
</dbReference>
<dbReference type="InterPro" id="IPR013328">
    <property type="entry name" value="6PGD_dom2"/>
</dbReference>
<dbReference type="Gene3D" id="3.40.50.720">
    <property type="entry name" value="NAD(P)-binding Rossmann-like Domain"/>
    <property type="match status" value="1"/>
</dbReference>
<dbReference type="InterPro" id="IPR006115">
    <property type="entry name" value="6PGDH_NADP-bd"/>
</dbReference>
<evidence type="ECO:0000259" key="4">
    <source>
        <dbReference type="Pfam" id="PF14833"/>
    </source>
</evidence>
<feature type="domain" description="6-phosphogluconate dehydrogenase NADP-binding" evidence="3">
    <location>
        <begin position="5"/>
        <end position="163"/>
    </location>
</feature>
<dbReference type="SUPFAM" id="SSF51735">
    <property type="entry name" value="NAD(P)-binding Rossmann-fold domains"/>
    <property type="match status" value="1"/>
</dbReference>
<comment type="caution">
    <text evidence="5">The sequence shown here is derived from an EMBL/GenBank/DDBJ whole genome shotgun (WGS) entry which is preliminary data.</text>
</comment>
<keyword evidence="6" id="KW-1185">Reference proteome</keyword>
<dbReference type="InterPro" id="IPR008927">
    <property type="entry name" value="6-PGluconate_DH-like_C_sf"/>
</dbReference>
<dbReference type="Proteomes" id="UP000640426">
    <property type="component" value="Unassembled WGS sequence"/>
</dbReference>
<dbReference type="PANTHER" id="PTHR43060">
    <property type="entry name" value="3-HYDROXYISOBUTYRATE DEHYDROGENASE-LIKE 1, MITOCHONDRIAL-RELATED"/>
    <property type="match status" value="1"/>
</dbReference>
<gene>
    <name evidence="5" type="ORF">JAO74_17335</name>
</gene>
<keyword evidence="2" id="KW-0520">NAD</keyword>
<dbReference type="PANTHER" id="PTHR43060:SF15">
    <property type="entry name" value="3-HYDROXYISOBUTYRATE DEHYDROGENASE-LIKE 1, MITOCHONDRIAL-RELATED"/>
    <property type="match status" value="1"/>
</dbReference>
<feature type="domain" description="3-hydroxyisobutyrate dehydrogenase-like NAD-binding" evidence="4">
    <location>
        <begin position="166"/>
        <end position="283"/>
    </location>
</feature>
<organism evidence="5 6">
    <name type="scientific">Sphingomonas mollis</name>
    <dbReference type="NCBI Taxonomy" id="2795726"/>
    <lineage>
        <taxon>Bacteria</taxon>
        <taxon>Pseudomonadati</taxon>
        <taxon>Pseudomonadota</taxon>
        <taxon>Alphaproteobacteria</taxon>
        <taxon>Sphingomonadales</taxon>
        <taxon>Sphingomonadaceae</taxon>
        <taxon>Sphingomonas</taxon>
    </lineage>
</organism>
<dbReference type="Pfam" id="PF03446">
    <property type="entry name" value="NAD_binding_2"/>
    <property type="match status" value="1"/>
</dbReference>
<keyword evidence="1" id="KW-0560">Oxidoreductase</keyword>
<accession>A0ABS0XU31</accession>
<dbReference type="SUPFAM" id="SSF48179">
    <property type="entry name" value="6-phosphogluconate dehydrogenase C-terminal domain-like"/>
    <property type="match status" value="1"/>
</dbReference>
<evidence type="ECO:0000256" key="1">
    <source>
        <dbReference type="ARBA" id="ARBA00023002"/>
    </source>
</evidence>
<protein>
    <submittedName>
        <fullName evidence="5">NAD(P)-dependent oxidoreductase</fullName>
    </submittedName>
</protein>
<dbReference type="Gene3D" id="1.10.1040.10">
    <property type="entry name" value="N-(1-d-carboxylethyl)-l-norvaline Dehydrogenase, domain 2"/>
    <property type="match status" value="1"/>
</dbReference>
<evidence type="ECO:0000256" key="2">
    <source>
        <dbReference type="ARBA" id="ARBA00023027"/>
    </source>
</evidence>
<dbReference type="EMBL" id="JAELXS010000015">
    <property type="protein sequence ID" value="MBJ6123546.1"/>
    <property type="molecule type" value="Genomic_DNA"/>
</dbReference>
<dbReference type="InterPro" id="IPR015815">
    <property type="entry name" value="HIBADH-related"/>
</dbReference>
<name>A0ABS0XU31_9SPHN</name>
<sequence length="288" mass="28957">MTVRKVAMLGLGIMGGGMAHQLLDAGFELTVWNRSPGKSDALVAAGARLADSPAAAVHEVDVAVAMLASDGASRAVWLDGGTLGALRPGAILIEASTLTIDWVRTLAAAAAEAGIGFLDAPVTGSKAQAASGQLRFLVGGDADVAAAASPVLAAMGGETVHLGSTGSGTVLKLVNNFLCGVQVASLAEAVAMIERSGLDVERSVALLASGAPGSPLVGAVSRRMLDRAYQPQFLVPLMAKDLSYAEAAFAGQGIDLPSSAAARARFEAASADHAERDIAAVVESIRSS</sequence>
<dbReference type="PIRSF" id="PIRSF000103">
    <property type="entry name" value="HIBADH"/>
    <property type="match status" value="1"/>
</dbReference>
<dbReference type="InterPro" id="IPR036291">
    <property type="entry name" value="NAD(P)-bd_dom_sf"/>
</dbReference>
<proteinExistence type="predicted"/>
<evidence type="ECO:0000313" key="6">
    <source>
        <dbReference type="Proteomes" id="UP000640426"/>
    </source>
</evidence>
<reference evidence="6" key="1">
    <citation type="submission" date="2020-12" db="EMBL/GenBank/DDBJ databases">
        <title>Hymenobacter sp.</title>
        <authorList>
            <person name="Kim M.K."/>
        </authorList>
    </citation>
    <scope>NUCLEOTIDE SEQUENCE [LARGE SCALE GENOMIC DNA]</scope>
    <source>
        <strain evidence="6">BT553</strain>
    </source>
</reference>